<dbReference type="PROSITE" id="PS50212">
    <property type="entry name" value="RASGEF_NTER"/>
    <property type="match status" value="1"/>
</dbReference>
<dbReference type="CDD" id="cd06224">
    <property type="entry name" value="REM"/>
    <property type="match status" value="1"/>
</dbReference>
<dbReference type="CDD" id="cd06755">
    <property type="entry name" value="PDZ_RapGEF2_RapGEF6-like"/>
    <property type="match status" value="1"/>
</dbReference>
<feature type="compositionally biased region" description="Low complexity" evidence="1">
    <location>
        <begin position="852"/>
        <end position="887"/>
    </location>
</feature>
<dbReference type="InterPro" id="IPR001478">
    <property type="entry name" value="PDZ"/>
</dbReference>
<dbReference type="PROSITE" id="PS50200">
    <property type="entry name" value="RA"/>
    <property type="match status" value="1"/>
</dbReference>
<dbReference type="CDD" id="cd00155">
    <property type="entry name" value="RasGEF"/>
    <property type="match status" value="1"/>
</dbReference>
<feature type="compositionally biased region" description="Low complexity" evidence="1">
    <location>
        <begin position="1009"/>
        <end position="1020"/>
    </location>
</feature>
<dbReference type="SUPFAM" id="SSF50156">
    <property type="entry name" value="PDZ domain-like"/>
    <property type="match status" value="1"/>
</dbReference>
<feature type="compositionally biased region" description="Polar residues" evidence="1">
    <location>
        <begin position="938"/>
        <end position="951"/>
    </location>
</feature>
<dbReference type="Pfam" id="PF00618">
    <property type="entry name" value="RasGEF_N"/>
    <property type="match status" value="1"/>
</dbReference>
<dbReference type="GO" id="GO:0005085">
    <property type="term" value="F:guanyl-nucleotide exchange factor activity"/>
    <property type="evidence" value="ECO:0007669"/>
    <property type="project" value="InterPro"/>
</dbReference>
<dbReference type="InterPro" id="IPR000651">
    <property type="entry name" value="Ras-like_Gua-exchang_fac_N"/>
</dbReference>
<dbReference type="Pfam" id="PF00617">
    <property type="entry name" value="RasGEF"/>
    <property type="match status" value="1"/>
</dbReference>
<dbReference type="InterPro" id="IPR023578">
    <property type="entry name" value="Ras_GEF_dom_sf"/>
</dbReference>
<dbReference type="SUPFAM" id="SSF48366">
    <property type="entry name" value="Ras GEF"/>
    <property type="match status" value="1"/>
</dbReference>
<feature type="region of interest" description="Disordered" evidence="1">
    <location>
        <begin position="812"/>
        <end position="992"/>
    </location>
</feature>
<dbReference type="InterPro" id="IPR036034">
    <property type="entry name" value="PDZ_sf"/>
</dbReference>
<reference evidence="2" key="1">
    <citation type="submission" date="2020-11" db="EMBL/GenBank/DDBJ databases">
        <authorList>
            <person name="Tran Van P."/>
        </authorList>
    </citation>
    <scope>NUCLEOTIDE SEQUENCE</scope>
</reference>
<protein>
    <submittedName>
        <fullName evidence="2">Uncharacterized protein</fullName>
    </submittedName>
</protein>
<dbReference type="InterPro" id="IPR019804">
    <property type="entry name" value="Ras_G-nucl-exch_fac_CS"/>
</dbReference>
<accession>A0A7R8ZH72</accession>
<name>A0A7R8ZH72_9CRUS</name>
<feature type="region of interest" description="Disordered" evidence="1">
    <location>
        <begin position="263"/>
        <end position="298"/>
    </location>
</feature>
<dbReference type="EMBL" id="OB660223">
    <property type="protein sequence ID" value="CAD7223565.1"/>
    <property type="molecule type" value="Genomic_DNA"/>
</dbReference>
<dbReference type="OrthoDB" id="21144at2759"/>
<dbReference type="PROSITE" id="PS50106">
    <property type="entry name" value="PDZ"/>
    <property type="match status" value="1"/>
</dbReference>
<dbReference type="Pfam" id="PF00595">
    <property type="entry name" value="PDZ"/>
    <property type="match status" value="1"/>
</dbReference>
<dbReference type="PANTHER" id="PTHR23113:SF249">
    <property type="entry name" value="RAP GUANINE NUCLEOTIDE EXCHANGE FACTOR 6"/>
    <property type="match status" value="1"/>
</dbReference>
<feature type="region of interest" description="Disordered" evidence="1">
    <location>
        <begin position="1008"/>
        <end position="1080"/>
    </location>
</feature>
<dbReference type="PANTHER" id="PTHR23113">
    <property type="entry name" value="GUANINE NUCLEOTIDE EXCHANGE FACTOR"/>
    <property type="match status" value="1"/>
</dbReference>
<gene>
    <name evidence="2" type="ORF">CTOB1V02_LOCUS1547</name>
</gene>
<feature type="compositionally biased region" description="Polar residues" evidence="1">
    <location>
        <begin position="393"/>
        <end position="430"/>
    </location>
</feature>
<dbReference type="InterPro" id="IPR000159">
    <property type="entry name" value="RA_dom"/>
</dbReference>
<dbReference type="Gene3D" id="2.30.42.10">
    <property type="match status" value="1"/>
</dbReference>
<dbReference type="SMART" id="SM00229">
    <property type="entry name" value="RasGEFN"/>
    <property type="match status" value="1"/>
</dbReference>
<evidence type="ECO:0000313" key="2">
    <source>
        <dbReference type="EMBL" id="CAD7223565.1"/>
    </source>
</evidence>
<dbReference type="GO" id="GO:0007265">
    <property type="term" value="P:Ras protein signal transduction"/>
    <property type="evidence" value="ECO:0007669"/>
    <property type="project" value="TreeGrafter"/>
</dbReference>
<dbReference type="GO" id="GO:0016324">
    <property type="term" value="C:apical plasma membrane"/>
    <property type="evidence" value="ECO:0007669"/>
    <property type="project" value="TreeGrafter"/>
</dbReference>
<sequence>MYSAPGFSGTFDRLCDMQVQGEENTHRQEEGGEVVLVKEHRITDGGQRKGYIVIKGTPERLMQQLVEENSVVDPTYVEDFLLAHRIFIPYPTVVAERLLTWFQEHSLRDRVTRVVLLWVNNHFTDFELDPGMMEFLVTFESGLEKGRMLGQLKLLSLTCSNKARARTVTLARPDRNQALMFTVIGGFERGTGLFVNKVDKGSRAEEVGLRRGDQLLEVNGQVFENISHAKALEILRGNTHLSITVKSNLQGFKELLSSHSAPYHPLPHTPGLPDRSLSCDRRGPPGSPAALRLRKGSTGSVDDSLASAMVSCCGTEGTSYSKRGSRSHEKSGLGHHRRGFMTLGHGHRAKIGRMMLGAMNQMAKGFLSDRFGSIPMHGSVGIASDDSICRPSSDGTPSTSGCSVSSPMKDQGNLISSRSNPDLTISSSEDFPQHHSHETTAREVVMLALREFGVSDPSSGYCLCEVSVSDGGIVRQKRLPDQLQNLSERIGLSSRYYLKNNMNTDQMVTDDLASDLEKENQVSLLSLKPVEVAIQLTLQDFAIFSKIECIEYINELFDLKGPYGTPMLSEFSQLVNKEMFWVVTEITSEGSLVRRQRLIKHFIKIARQCRECRNFNSMFAIVSGLGHAAVSRLRASWDRVPQKYLRLYKEMESLMDPSRNMARYRNLLASEAVQPPLIPFWPVVKKDLTFIHLGNDTWSSERLVNFEKMRMIAKEVRSLTDMCSAPYDLLTMMDIAGQPASNAMVTMNQLTTGDQVSLSHVTKRRKRSTAQPNPKVMFEEAQMVRRVKAYLSGLKIIENEEILRQMSLSVEGVASTGPGSSATLRRRTPLRSVRTQQRVQQTNSTGSASAHGSPRAASVGPGGSSAASAPSRVRQPSPTLSTTSSTSAKSAGLDTNARISKPKFGTASPQSLRKMLALSEPKKKPHIQSSASPPPTGFPSNPFISVTSTGSAHHDHSHSDPGADTKSPMALLNTSNLGSPSKKGLPLNMESSSVTSLGNLRSFSRKALKSSSSVDSSPVRDTVDKDSGHGTDSVSNTSSSTSSSHGWRDPRRRHSAMHSPSSQPQLPLPPRRAPLPPESERMCVPVLPPLPRTNPVPPPIPTHSKPPLKHTLHTGTISVNSASRLPEAPLSLEHAAVVSSFPVAASKERVLSTTSGSTTRTYLTAAAPEVDKVPEEQISTV</sequence>
<feature type="region of interest" description="Disordered" evidence="1">
    <location>
        <begin position="318"/>
        <end position="340"/>
    </location>
</feature>
<evidence type="ECO:0000256" key="1">
    <source>
        <dbReference type="SAM" id="MobiDB-lite"/>
    </source>
</evidence>
<feature type="compositionally biased region" description="Low complexity" evidence="1">
    <location>
        <begin position="833"/>
        <end position="842"/>
    </location>
</feature>
<feature type="compositionally biased region" description="Pro residues" evidence="1">
    <location>
        <begin position="1066"/>
        <end position="1077"/>
    </location>
</feature>
<dbReference type="InterPro" id="IPR001895">
    <property type="entry name" value="RASGEF_cat_dom"/>
</dbReference>
<feature type="region of interest" description="Disordered" evidence="1">
    <location>
        <begin position="756"/>
        <end position="775"/>
    </location>
</feature>
<dbReference type="InterPro" id="IPR036964">
    <property type="entry name" value="RASGEF_cat_dom_sf"/>
</dbReference>
<dbReference type="PROSITE" id="PS00720">
    <property type="entry name" value="RASGEF"/>
    <property type="match status" value="1"/>
</dbReference>
<dbReference type="SMART" id="SM00147">
    <property type="entry name" value="RasGEF"/>
    <property type="match status" value="1"/>
</dbReference>
<organism evidence="2">
    <name type="scientific">Cyprideis torosa</name>
    <dbReference type="NCBI Taxonomy" id="163714"/>
    <lineage>
        <taxon>Eukaryota</taxon>
        <taxon>Metazoa</taxon>
        <taxon>Ecdysozoa</taxon>
        <taxon>Arthropoda</taxon>
        <taxon>Crustacea</taxon>
        <taxon>Oligostraca</taxon>
        <taxon>Ostracoda</taxon>
        <taxon>Podocopa</taxon>
        <taxon>Podocopida</taxon>
        <taxon>Cytherocopina</taxon>
        <taxon>Cytheroidea</taxon>
        <taxon>Cytherideidae</taxon>
        <taxon>Cyprideis</taxon>
    </lineage>
</organism>
<dbReference type="InterPro" id="IPR008937">
    <property type="entry name" value="Ras-like_GEF"/>
</dbReference>
<feature type="compositionally biased region" description="Low complexity" evidence="1">
    <location>
        <begin position="1031"/>
        <end position="1044"/>
    </location>
</feature>
<dbReference type="Gene3D" id="1.10.840.10">
    <property type="entry name" value="Ras guanine-nucleotide exchange factors catalytic domain"/>
    <property type="match status" value="1"/>
</dbReference>
<dbReference type="PROSITE" id="PS50009">
    <property type="entry name" value="RASGEF_CAT"/>
    <property type="match status" value="1"/>
</dbReference>
<feature type="compositionally biased region" description="Basic and acidic residues" evidence="1">
    <location>
        <begin position="952"/>
        <end position="963"/>
    </location>
</feature>
<dbReference type="SMART" id="SM00228">
    <property type="entry name" value="PDZ"/>
    <property type="match status" value="1"/>
</dbReference>
<dbReference type="Gene3D" id="1.20.870.10">
    <property type="entry name" value="Son of sevenless (SoS) protein Chain: S domain 1"/>
    <property type="match status" value="1"/>
</dbReference>
<feature type="region of interest" description="Disordered" evidence="1">
    <location>
        <begin position="385"/>
        <end position="438"/>
    </location>
</feature>
<dbReference type="AlphaFoldDB" id="A0A7R8ZH72"/>
<proteinExistence type="predicted"/>